<reference evidence="2" key="1">
    <citation type="journal article" date="2019" name="Int. J. Syst. Evol. Microbiol.">
        <title>The Global Catalogue of Microorganisms (GCM) 10K type strain sequencing project: providing services to taxonomists for standard genome sequencing and annotation.</title>
        <authorList>
            <consortium name="The Broad Institute Genomics Platform"/>
            <consortium name="The Broad Institute Genome Sequencing Center for Infectious Disease"/>
            <person name="Wu L."/>
            <person name="Ma J."/>
        </authorList>
    </citation>
    <scope>NUCLEOTIDE SEQUENCE [LARGE SCALE GENOMIC DNA]</scope>
    <source>
        <strain evidence="2">JCM 6238</strain>
    </source>
</reference>
<accession>A0ABP5T438</accession>
<keyword evidence="2" id="KW-1185">Reference proteome</keyword>
<dbReference type="Proteomes" id="UP001501584">
    <property type="component" value="Unassembled WGS sequence"/>
</dbReference>
<gene>
    <name evidence="1" type="ORF">GCM10010403_40710</name>
</gene>
<evidence type="ECO:0000313" key="2">
    <source>
        <dbReference type="Proteomes" id="UP001501584"/>
    </source>
</evidence>
<organism evidence="1 2">
    <name type="scientific">Glycomyces rutgersensis</name>
    <dbReference type="NCBI Taxonomy" id="58115"/>
    <lineage>
        <taxon>Bacteria</taxon>
        <taxon>Bacillati</taxon>
        <taxon>Actinomycetota</taxon>
        <taxon>Actinomycetes</taxon>
        <taxon>Glycomycetales</taxon>
        <taxon>Glycomycetaceae</taxon>
        <taxon>Glycomyces</taxon>
    </lineage>
</organism>
<comment type="caution">
    <text evidence="1">The sequence shown here is derived from an EMBL/GenBank/DDBJ whole genome shotgun (WGS) entry which is preliminary data.</text>
</comment>
<name>A0ABP5T438_9ACTN</name>
<dbReference type="EMBL" id="BAAASX010000007">
    <property type="protein sequence ID" value="GAA2343454.1"/>
    <property type="molecule type" value="Genomic_DNA"/>
</dbReference>
<proteinExistence type="predicted"/>
<evidence type="ECO:0000313" key="1">
    <source>
        <dbReference type="EMBL" id="GAA2343454.1"/>
    </source>
</evidence>
<protein>
    <submittedName>
        <fullName evidence="1">Uncharacterized protein</fullName>
    </submittedName>
</protein>
<sequence>MSEHVPLVDFDVLVDPVVLVGLCRAVVLADREQLSQPQSVLSVRFVGGGQILFGLRFRQVDALPSRRPAGATEFAQGDRTTSETPATQQITAAVTGGVTARFPRRPIGP</sequence>